<evidence type="ECO:0000256" key="2">
    <source>
        <dbReference type="ARBA" id="ARBA00022490"/>
    </source>
</evidence>
<dbReference type="InterPro" id="IPR000182">
    <property type="entry name" value="GNAT_dom"/>
</dbReference>
<proteinExistence type="inferred from homology"/>
<evidence type="ECO:0000313" key="6">
    <source>
        <dbReference type="EMBL" id="SVC08308.1"/>
    </source>
</evidence>
<dbReference type="PROSITE" id="PS51186">
    <property type="entry name" value="GNAT"/>
    <property type="match status" value="1"/>
</dbReference>
<dbReference type="InterPro" id="IPR016181">
    <property type="entry name" value="Acyl_CoA_acyltransferase"/>
</dbReference>
<evidence type="ECO:0000256" key="4">
    <source>
        <dbReference type="ARBA" id="ARBA00023315"/>
    </source>
</evidence>
<evidence type="ECO:0000259" key="5">
    <source>
        <dbReference type="PROSITE" id="PS51186"/>
    </source>
</evidence>
<evidence type="ECO:0000256" key="3">
    <source>
        <dbReference type="ARBA" id="ARBA00022679"/>
    </source>
</evidence>
<dbReference type="NCBIfam" id="TIGR01575">
    <property type="entry name" value="rimI"/>
    <property type="match status" value="1"/>
</dbReference>
<evidence type="ECO:0000256" key="1">
    <source>
        <dbReference type="ARBA" id="ARBA00005395"/>
    </source>
</evidence>
<feature type="non-terminal residue" evidence="6">
    <location>
        <position position="92"/>
    </location>
</feature>
<gene>
    <name evidence="6" type="ORF">METZ01_LOCUS261162</name>
</gene>
<dbReference type="GO" id="GO:0008080">
    <property type="term" value="F:N-acetyltransferase activity"/>
    <property type="evidence" value="ECO:0007669"/>
    <property type="project" value="InterPro"/>
</dbReference>
<dbReference type="Gene3D" id="3.40.630.30">
    <property type="match status" value="1"/>
</dbReference>
<keyword evidence="2" id="KW-0963">Cytoplasm</keyword>
<keyword evidence="3" id="KW-0808">Transferase</keyword>
<dbReference type="InterPro" id="IPR006464">
    <property type="entry name" value="AcTrfase_RimI/Ard1"/>
</dbReference>
<dbReference type="PANTHER" id="PTHR43420">
    <property type="entry name" value="ACETYLTRANSFERASE"/>
    <property type="match status" value="1"/>
</dbReference>
<dbReference type="CDD" id="cd04301">
    <property type="entry name" value="NAT_SF"/>
    <property type="match status" value="1"/>
</dbReference>
<comment type="similarity">
    <text evidence="1">Belongs to the acetyltransferase family. RimI subfamily.</text>
</comment>
<keyword evidence="4" id="KW-0012">Acyltransferase</keyword>
<protein>
    <recommendedName>
        <fullName evidence="5">N-acetyltransferase domain-containing protein</fullName>
    </recommendedName>
</protein>
<dbReference type="SUPFAM" id="SSF55729">
    <property type="entry name" value="Acyl-CoA N-acyltransferases (Nat)"/>
    <property type="match status" value="1"/>
</dbReference>
<sequence>MLALDSADILNIGIDPDYKRQGHGTALLKHLIEELRKRDIGEILLEVRAGNKPAIQFYKRQGFEEISVRKNYYTKNSKNQSHREDGIIMSIK</sequence>
<reference evidence="6" key="1">
    <citation type="submission" date="2018-05" db="EMBL/GenBank/DDBJ databases">
        <authorList>
            <person name="Lanie J.A."/>
            <person name="Ng W.-L."/>
            <person name="Kazmierczak K.M."/>
            <person name="Andrzejewski T.M."/>
            <person name="Davidsen T.M."/>
            <person name="Wayne K.J."/>
            <person name="Tettelin H."/>
            <person name="Glass J.I."/>
            <person name="Rusch D."/>
            <person name="Podicherti R."/>
            <person name="Tsui H.-C.T."/>
            <person name="Winkler M.E."/>
        </authorList>
    </citation>
    <scope>NUCLEOTIDE SEQUENCE</scope>
</reference>
<name>A0A382J959_9ZZZZ</name>
<dbReference type="Pfam" id="PF00583">
    <property type="entry name" value="Acetyltransf_1"/>
    <property type="match status" value="1"/>
</dbReference>
<organism evidence="6">
    <name type="scientific">marine metagenome</name>
    <dbReference type="NCBI Taxonomy" id="408172"/>
    <lineage>
        <taxon>unclassified sequences</taxon>
        <taxon>metagenomes</taxon>
        <taxon>ecological metagenomes</taxon>
    </lineage>
</organism>
<feature type="domain" description="N-acetyltransferase" evidence="5">
    <location>
        <begin position="1"/>
        <end position="92"/>
    </location>
</feature>
<dbReference type="AlphaFoldDB" id="A0A382J959"/>
<accession>A0A382J959</accession>
<dbReference type="PANTHER" id="PTHR43420:SF44">
    <property type="entry name" value="ACETYLTRANSFERASE YPEA"/>
    <property type="match status" value="1"/>
</dbReference>
<dbReference type="EMBL" id="UINC01072569">
    <property type="protein sequence ID" value="SVC08308.1"/>
    <property type="molecule type" value="Genomic_DNA"/>
</dbReference>
<dbReference type="InterPro" id="IPR050680">
    <property type="entry name" value="YpeA/RimI_acetyltransf"/>
</dbReference>